<dbReference type="Proteomes" id="UP000823597">
    <property type="component" value="Unassembled WGS sequence"/>
</dbReference>
<reference evidence="1" key="1">
    <citation type="submission" date="2020-10" db="EMBL/GenBank/DDBJ databases">
        <authorList>
            <person name="Gilroy R."/>
        </authorList>
    </citation>
    <scope>NUCLEOTIDE SEQUENCE</scope>
    <source>
        <strain evidence="1">10037</strain>
    </source>
</reference>
<sequence length="161" mass="18913">MHNNYGLHELLYTGEHYTCNNYLSDIGIGFVYKEFDEGSQLHRNCFMQYNHLIFIIEGNCTVSCNQFTGRHFKSGEMVLIPRSSAFRGQADSPMKIIDMAFEVPISGCDRLILHNYFPLCQNMKYDFYSHSNFNRFCKENFGCSPTRLVETYRKIRQNENK</sequence>
<proteinExistence type="predicted"/>
<organism evidence="1 2">
    <name type="scientific">Candidatus Merdivivens pullistercoris</name>
    <dbReference type="NCBI Taxonomy" id="2840873"/>
    <lineage>
        <taxon>Bacteria</taxon>
        <taxon>Pseudomonadati</taxon>
        <taxon>Bacteroidota</taxon>
        <taxon>Bacteroidia</taxon>
        <taxon>Bacteroidales</taxon>
        <taxon>Muribaculaceae</taxon>
        <taxon>Muribaculaceae incertae sedis</taxon>
        <taxon>Candidatus Merdivivens</taxon>
    </lineage>
</organism>
<evidence type="ECO:0000313" key="1">
    <source>
        <dbReference type="EMBL" id="MBO8465273.1"/>
    </source>
</evidence>
<accession>A0A9D9N9A7</accession>
<reference evidence="1" key="2">
    <citation type="journal article" date="2021" name="PeerJ">
        <title>Extensive microbial diversity within the chicken gut microbiome revealed by metagenomics and culture.</title>
        <authorList>
            <person name="Gilroy R."/>
            <person name="Ravi A."/>
            <person name="Getino M."/>
            <person name="Pursley I."/>
            <person name="Horton D.L."/>
            <person name="Alikhan N.F."/>
            <person name="Baker D."/>
            <person name="Gharbi K."/>
            <person name="Hall N."/>
            <person name="Watson M."/>
            <person name="Adriaenssens E.M."/>
            <person name="Foster-Nyarko E."/>
            <person name="Jarju S."/>
            <person name="Secka A."/>
            <person name="Antonio M."/>
            <person name="Oren A."/>
            <person name="Chaudhuri R.R."/>
            <person name="La Ragione R."/>
            <person name="Hildebrand F."/>
            <person name="Pallen M.J."/>
        </authorList>
    </citation>
    <scope>NUCLEOTIDE SEQUENCE</scope>
    <source>
        <strain evidence="1">10037</strain>
    </source>
</reference>
<dbReference type="EMBL" id="JADIME010000046">
    <property type="protein sequence ID" value="MBO8465273.1"/>
    <property type="molecule type" value="Genomic_DNA"/>
</dbReference>
<evidence type="ECO:0000313" key="2">
    <source>
        <dbReference type="Proteomes" id="UP000823597"/>
    </source>
</evidence>
<protein>
    <submittedName>
        <fullName evidence="1">Uncharacterized protein</fullName>
    </submittedName>
</protein>
<comment type="caution">
    <text evidence="1">The sequence shown here is derived from an EMBL/GenBank/DDBJ whole genome shotgun (WGS) entry which is preliminary data.</text>
</comment>
<gene>
    <name evidence="1" type="ORF">IAB93_04660</name>
</gene>
<name>A0A9D9N9A7_9BACT</name>
<dbReference type="AlphaFoldDB" id="A0A9D9N9A7"/>